<evidence type="ECO:0000313" key="3">
    <source>
        <dbReference type="Proteomes" id="UP001305779"/>
    </source>
</evidence>
<accession>A0ABR0E0B2</accession>
<evidence type="ECO:0000313" key="2">
    <source>
        <dbReference type="EMBL" id="KAK4494857.1"/>
    </source>
</evidence>
<keyword evidence="3" id="KW-1185">Reference proteome</keyword>
<feature type="region of interest" description="Disordered" evidence="1">
    <location>
        <begin position="1"/>
        <end position="64"/>
    </location>
</feature>
<comment type="caution">
    <text evidence="2">The sequence shown here is derived from an EMBL/GenBank/DDBJ whole genome shotgun (WGS) entry which is preliminary data.</text>
</comment>
<evidence type="ECO:0000256" key="1">
    <source>
        <dbReference type="SAM" id="MobiDB-lite"/>
    </source>
</evidence>
<feature type="compositionally biased region" description="Low complexity" evidence="1">
    <location>
        <begin position="30"/>
        <end position="43"/>
    </location>
</feature>
<reference evidence="2 3" key="1">
    <citation type="journal article" date="2023" name="G3 (Bethesda)">
        <title>A chromosome-level genome assembly of Zasmidium syzygii isolated from banana leaves.</title>
        <authorList>
            <person name="van Westerhoven A.C."/>
            <person name="Mehrabi R."/>
            <person name="Talebi R."/>
            <person name="Steentjes M.B.F."/>
            <person name="Corcolon B."/>
            <person name="Chong P.A."/>
            <person name="Kema G.H.J."/>
            <person name="Seidl M.F."/>
        </authorList>
    </citation>
    <scope>NUCLEOTIDE SEQUENCE [LARGE SCALE GENOMIC DNA]</scope>
    <source>
        <strain evidence="2 3">P124</strain>
    </source>
</reference>
<dbReference type="EMBL" id="JAXOVC010000013">
    <property type="protein sequence ID" value="KAK4494857.1"/>
    <property type="molecule type" value="Genomic_DNA"/>
</dbReference>
<protein>
    <submittedName>
        <fullName evidence="2">Uncharacterized protein</fullName>
    </submittedName>
</protein>
<proteinExistence type="predicted"/>
<gene>
    <name evidence="2" type="ORF">PRZ48_014213</name>
</gene>
<dbReference type="Proteomes" id="UP001305779">
    <property type="component" value="Unassembled WGS sequence"/>
</dbReference>
<sequence length="221" mass="24165">MAKRQAEDELDGVDDPAPKRSRVDIADLLGSDGDVGNSSSGSGPVQHANGHSVVQHPDDNTASVNSNEAVIHPQAEAVPSGSTSQTALAQAPLNALATTSEQQAQGGTVVYIAFMKHEWDENTDQDLLGVFSNVSSANNVVIQEFLNYHQPGDDNDDRKRSYGPDGEVSCSYRPEEYGEHGMEFWVERHVVDRPSKSVYEIQDHMAKFDQAFEGFDEDEEE</sequence>
<feature type="compositionally biased region" description="Basic and acidic residues" evidence="1">
    <location>
        <begin position="16"/>
        <end position="25"/>
    </location>
</feature>
<name>A0ABR0E0B2_ZASCE</name>
<organism evidence="2 3">
    <name type="scientific">Zasmidium cellare</name>
    <name type="common">Wine cellar mold</name>
    <name type="synonym">Racodium cellare</name>
    <dbReference type="NCBI Taxonomy" id="395010"/>
    <lineage>
        <taxon>Eukaryota</taxon>
        <taxon>Fungi</taxon>
        <taxon>Dikarya</taxon>
        <taxon>Ascomycota</taxon>
        <taxon>Pezizomycotina</taxon>
        <taxon>Dothideomycetes</taxon>
        <taxon>Dothideomycetidae</taxon>
        <taxon>Mycosphaerellales</taxon>
        <taxon>Mycosphaerellaceae</taxon>
        <taxon>Zasmidium</taxon>
    </lineage>
</organism>
<feature type="region of interest" description="Disordered" evidence="1">
    <location>
        <begin position="148"/>
        <end position="167"/>
    </location>
</feature>